<proteinExistence type="predicted"/>
<gene>
    <name evidence="2" type="ORF">BDK51DRAFT_25863</name>
</gene>
<sequence length="369" mass="40721">MFNQEGLLPGRGAAASAPLPTSLQRQLTADSQKDNATAPDELYIQKLRATLVDLTATRTAAQSANDQPILDQTRAKITLIQQQLVKLDHQLSADVVANCLTVWLDALAAVLGRALSSGPGIKLSTVQTGFPRHEPFHKDFCSLLRLVPENYLDSVLRSLLLLFPLDIPNIPKSPYGAEFFFQKVTLPIKAEVIEGANLILVDCLLDLVMEVTQRLTPGWATLDTLRLLLRHAFFYLRISATKKFTPTEGKIFQQTILKWAIVLGDVAAIECGEVIRKIDDILDPLKRASSEEIVLVLSASRYVSEMPTDARGAAEIIHIILTLTAVFDRSKKDSVRIAVIQALERLCQSLDLTGSNEHAPDWVTALLRE</sequence>
<evidence type="ECO:0000313" key="2">
    <source>
        <dbReference type="EMBL" id="RKO87869.1"/>
    </source>
</evidence>
<protein>
    <submittedName>
        <fullName evidence="2">Uncharacterized protein</fullName>
    </submittedName>
</protein>
<dbReference type="EMBL" id="KZ997105">
    <property type="protein sequence ID" value="RKO87869.1"/>
    <property type="molecule type" value="Genomic_DNA"/>
</dbReference>
<name>A0A4P9W603_9FUNG</name>
<dbReference type="OrthoDB" id="2148531at2759"/>
<feature type="region of interest" description="Disordered" evidence="1">
    <location>
        <begin position="1"/>
        <end position="34"/>
    </location>
</feature>
<feature type="compositionally biased region" description="Polar residues" evidence="1">
    <location>
        <begin position="19"/>
        <end position="30"/>
    </location>
</feature>
<dbReference type="AlphaFoldDB" id="A0A4P9W603"/>
<reference evidence="3" key="1">
    <citation type="journal article" date="2018" name="Nat. Microbiol.">
        <title>Leveraging single-cell genomics to expand the fungal tree of life.</title>
        <authorList>
            <person name="Ahrendt S.R."/>
            <person name="Quandt C.A."/>
            <person name="Ciobanu D."/>
            <person name="Clum A."/>
            <person name="Salamov A."/>
            <person name="Andreopoulos B."/>
            <person name="Cheng J.F."/>
            <person name="Woyke T."/>
            <person name="Pelin A."/>
            <person name="Henrissat B."/>
            <person name="Reynolds N.K."/>
            <person name="Benny G.L."/>
            <person name="Smith M.E."/>
            <person name="James T.Y."/>
            <person name="Grigoriev I.V."/>
        </authorList>
    </citation>
    <scope>NUCLEOTIDE SEQUENCE [LARGE SCALE GENOMIC DNA]</scope>
</reference>
<evidence type="ECO:0000313" key="3">
    <source>
        <dbReference type="Proteomes" id="UP000269721"/>
    </source>
</evidence>
<evidence type="ECO:0000256" key="1">
    <source>
        <dbReference type="SAM" id="MobiDB-lite"/>
    </source>
</evidence>
<feature type="non-terminal residue" evidence="2">
    <location>
        <position position="369"/>
    </location>
</feature>
<accession>A0A4P9W603</accession>
<dbReference type="Proteomes" id="UP000269721">
    <property type="component" value="Unassembled WGS sequence"/>
</dbReference>
<organism evidence="2 3">
    <name type="scientific">Blyttiomyces helicus</name>
    <dbReference type="NCBI Taxonomy" id="388810"/>
    <lineage>
        <taxon>Eukaryota</taxon>
        <taxon>Fungi</taxon>
        <taxon>Fungi incertae sedis</taxon>
        <taxon>Chytridiomycota</taxon>
        <taxon>Chytridiomycota incertae sedis</taxon>
        <taxon>Chytridiomycetes</taxon>
        <taxon>Chytridiomycetes incertae sedis</taxon>
        <taxon>Blyttiomyces</taxon>
    </lineage>
</organism>
<keyword evidence="3" id="KW-1185">Reference proteome</keyword>